<protein>
    <submittedName>
        <fullName evidence="1">Uncharacterized protein</fullName>
    </submittedName>
</protein>
<sequence length="57" mass="5752">MSLPGPNAMHASFLSLQVDMASSHGAPDGTHLGPAVLGDTSPKLVDANAATKGPWNI</sequence>
<dbReference type="AlphaFoldDB" id="A0A6H5HL09"/>
<proteinExistence type="predicted"/>
<dbReference type="Proteomes" id="UP000479000">
    <property type="component" value="Unassembled WGS sequence"/>
</dbReference>
<evidence type="ECO:0000313" key="2">
    <source>
        <dbReference type="Proteomes" id="UP000479000"/>
    </source>
</evidence>
<keyword evidence="2" id="KW-1185">Reference proteome</keyword>
<dbReference type="EMBL" id="CADCXU010032296">
    <property type="protein sequence ID" value="CAB0018240.1"/>
    <property type="molecule type" value="Genomic_DNA"/>
</dbReference>
<evidence type="ECO:0000313" key="1">
    <source>
        <dbReference type="EMBL" id="CAB0018240.1"/>
    </source>
</evidence>
<gene>
    <name evidence="1" type="ORF">NTEN_LOCUS22149</name>
</gene>
<reference evidence="1 2" key="1">
    <citation type="submission" date="2020-02" db="EMBL/GenBank/DDBJ databases">
        <authorList>
            <person name="Ferguson B K."/>
        </authorList>
    </citation>
    <scope>NUCLEOTIDE SEQUENCE [LARGE SCALE GENOMIC DNA]</scope>
</reference>
<organism evidence="1 2">
    <name type="scientific">Nesidiocoris tenuis</name>
    <dbReference type="NCBI Taxonomy" id="355587"/>
    <lineage>
        <taxon>Eukaryota</taxon>
        <taxon>Metazoa</taxon>
        <taxon>Ecdysozoa</taxon>
        <taxon>Arthropoda</taxon>
        <taxon>Hexapoda</taxon>
        <taxon>Insecta</taxon>
        <taxon>Pterygota</taxon>
        <taxon>Neoptera</taxon>
        <taxon>Paraneoptera</taxon>
        <taxon>Hemiptera</taxon>
        <taxon>Heteroptera</taxon>
        <taxon>Panheteroptera</taxon>
        <taxon>Cimicomorpha</taxon>
        <taxon>Miridae</taxon>
        <taxon>Dicyphina</taxon>
        <taxon>Nesidiocoris</taxon>
    </lineage>
</organism>
<feature type="non-terminal residue" evidence="1">
    <location>
        <position position="57"/>
    </location>
</feature>
<accession>A0A6H5HL09</accession>
<name>A0A6H5HL09_9HEMI</name>